<evidence type="ECO:0000256" key="11">
    <source>
        <dbReference type="ARBA" id="ARBA00022946"/>
    </source>
</evidence>
<dbReference type="GO" id="GO:0005758">
    <property type="term" value="C:mitochondrial intermembrane space"/>
    <property type="evidence" value="ECO:0007669"/>
    <property type="project" value="UniProtKB-SubCell"/>
</dbReference>
<evidence type="ECO:0000256" key="20">
    <source>
        <dbReference type="ARBA" id="ARBA00040123"/>
    </source>
</evidence>
<evidence type="ECO:0000313" key="28">
    <source>
        <dbReference type="EMBL" id="TRY86482.1"/>
    </source>
</evidence>
<evidence type="ECO:0000256" key="1">
    <source>
        <dbReference type="ARBA" id="ARBA00004496"/>
    </source>
</evidence>
<keyword evidence="6" id="KW-0963">Cytoplasm</keyword>
<comment type="catalytic activity">
    <reaction evidence="26">
        <text>tetradecanoyl-CoA + H2O = tetradecanoate + CoA + H(+)</text>
        <dbReference type="Rhea" id="RHEA:40119"/>
        <dbReference type="ChEBI" id="CHEBI:15377"/>
        <dbReference type="ChEBI" id="CHEBI:15378"/>
        <dbReference type="ChEBI" id="CHEBI:30807"/>
        <dbReference type="ChEBI" id="CHEBI:57287"/>
        <dbReference type="ChEBI" id="CHEBI:57385"/>
    </reaction>
    <physiologicalReaction direction="left-to-right" evidence="26">
        <dbReference type="Rhea" id="RHEA:40120"/>
    </physiologicalReaction>
</comment>
<evidence type="ECO:0000256" key="2">
    <source>
        <dbReference type="ARBA" id="ARBA00004569"/>
    </source>
</evidence>
<keyword evidence="12" id="KW-0443">Lipid metabolism</keyword>
<keyword evidence="13" id="KW-0496">Mitochondrion</keyword>
<dbReference type="Gene3D" id="3.10.129.10">
    <property type="entry name" value="Hotdog Thioesterase"/>
    <property type="match status" value="1"/>
</dbReference>
<evidence type="ECO:0000256" key="23">
    <source>
        <dbReference type="ARBA" id="ARBA00047734"/>
    </source>
</evidence>
<comment type="catalytic activity">
    <reaction evidence="16">
        <text>(5Z,8Z,11Z,14Z)-eicosatetraenoyl-CoA + H2O = (5Z,8Z,11Z,14Z)-eicosatetraenoate + CoA + H(+)</text>
        <dbReference type="Rhea" id="RHEA:40151"/>
        <dbReference type="ChEBI" id="CHEBI:15377"/>
        <dbReference type="ChEBI" id="CHEBI:15378"/>
        <dbReference type="ChEBI" id="CHEBI:32395"/>
        <dbReference type="ChEBI" id="CHEBI:57287"/>
        <dbReference type="ChEBI" id="CHEBI:57368"/>
    </reaction>
    <physiologicalReaction direction="left-to-right" evidence="16">
        <dbReference type="Rhea" id="RHEA:40152"/>
    </physiologicalReaction>
</comment>
<evidence type="ECO:0000256" key="21">
    <source>
        <dbReference type="ARBA" id="ARBA00043210"/>
    </source>
</evidence>
<name>A0A553Q975_9TELE</name>
<dbReference type="InterPro" id="IPR029069">
    <property type="entry name" value="HotDog_dom_sf"/>
</dbReference>
<evidence type="ECO:0000256" key="10">
    <source>
        <dbReference type="ARBA" id="ARBA00022832"/>
    </source>
</evidence>
<protein>
    <recommendedName>
        <fullName evidence="20">Acyl-coenzyme A thioesterase THEM4</fullName>
        <ecNumber evidence="19">3.1.2.2</ecNumber>
    </recommendedName>
    <alternativeName>
        <fullName evidence="21">Thioesterase superfamily member 4</fullName>
    </alternativeName>
</protein>
<dbReference type="GO" id="GO:0032587">
    <property type="term" value="C:ruffle membrane"/>
    <property type="evidence" value="ECO:0007669"/>
    <property type="project" value="UniProtKB-SubCell"/>
</dbReference>
<keyword evidence="7" id="KW-0053">Apoptosis</keyword>
<evidence type="ECO:0000256" key="18">
    <source>
        <dbReference type="ARBA" id="ARBA00038456"/>
    </source>
</evidence>
<dbReference type="GO" id="GO:0016787">
    <property type="term" value="F:hydrolase activity"/>
    <property type="evidence" value="ECO:0007669"/>
    <property type="project" value="UniProtKB-KW"/>
</dbReference>
<comment type="catalytic activity">
    <reaction evidence="23">
        <text>hexadecanoyl-CoA + H2O = hexadecanoate + CoA + H(+)</text>
        <dbReference type="Rhea" id="RHEA:16645"/>
        <dbReference type="ChEBI" id="CHEBI:7896"/>
        <dbReference type="ChEBI" id="CHEBI:15377"/>
        <dbReference type="ChEBI" id="CHEBI:15378"/>
        <dbReference type="ChEBI" id="CHEBI:57287"/>
        <dbReference type="ChEBI" id="CHEBI:57379"/>
        <dbReference type="EC" id="3.1.2.2"/>
    </reaction>
    <physiologicalReaction direction="left-to-right" evidence="23">
        <dbReference type="Rhea" id="RHEA:16646"/>
    </physiologicalReaction>
</comment>
<dbReference type="PANTHER" id="PTHR12418">
    <property type="entry name" value="ACYL-COENZYME A THIOESTERASE THEM4"/>
    <property type="match status" value="1"/>
</dbReference>
<keyword evidence="29" id="KW-1185">Reference proteome</keyword>
<evidence type="ECO:0000256" key="24">
    <source>
        <dbReference type="ARBA" id="ARBA00047969"/>
    </source>
</evidence>
<evidence type="ECO:0000256" key="12">
    <source>
        <dbReference type="ARBA" id="ARBA00023098"/>
    </source>
</evidence>
<keyword evidence="8" id="KW-0999">Mitochondrion inner membrane</keyword>
<comment type="subcellular location">
    <subcellularLocation>
        <location evidence="3">Cell projection</location>
        <location evidence="3">Ruffle membrane</location>
    </subcellularLocation>
    <subcellularLocation>
        <location evidence="1">Cytoplasm</location>
    </subcellularLocation>
    <subcellularLocation>
        <location evidence="4">Mitochondrion inner membrane</location>
        <topology evidence="4">Peripheral membrane protein</topology>
    </subcellularLocation>
    <subcellularLocation>
        <location evidence="2">Mitochondrion intermembrane space</location>
    </subcellularLocation>
</comment>
<evidence type="ECO:0000256" key="22">
    <source>
        <dbReference type="ARBA" id="ARBA00047588"/>
    </source>
</evidence>
<comment type="catalytic activity">
    <reaction evidence="22">
        <text>octanoyl-CoA + H2O = octanoate + CoA + H(+)</text>
        <dbReference type="Rhea" id="RHEA:30143"/>
        <dbReference type="ChEBI" id="CHEBI:15377"/>
        <dbReference type="ChEBI" id="CHEBI:15378"/>
        <dbReference type="ChEBI" id="CHEBI:25646"/>
        <dbReference type="ChEBI" id="CHEBI:57287"/>
        <dbReference type="ChEBI" id="CHEBI:57386"/>
    </reaction>
    <physiologicalReaction direction="left-to-right" evidence="22">
        <dbReference type="Rhea" id="RHEA:30144"/>
    </physiologicalReaction>
</comment>
<dbReference type="PANTHER" id="PTHR12418:SF19">
    <property type="entry name" value="ACYL-COENZYME A THIOESTERASE THEM4"/>
    <property type="match status" value="1"/>
</dbReference>
<evidence type="ECO:0000256" key="14">
    <source>
        <dbReference type="ARBA" id="ARBA00023136"/>
    </source>
</evidence>
<dbReference type="STRING" id="623744.A0A553Q975"/>
<accession>A0A553Q975</accession>
<evidence type="ECO:0000256" key="17">
    <source>
        <dbReference type="ARBA" id="ARBA00037002"/>
    </source>
</evidence>
<comment type="catalytic activity">
    <reaction evidence="25">
        <text>dodecanoyl-CoA + H2O = dodecanoate + CoA + H(+)</text>
        <dbReference type="Rhea" id="RHEA:30135"/>
        <dbReference type="ChEBI" id="CHEBI:15377"/>
        <dbReference type="ChEBI" id="CHEBI:15378"/>
        <dbReference type="ChEBI" id="CHEBI:18262"/>
        <dbReference type="ChEBI" id="CHEBI:57287"/>
        <dbReference type="ChEBI" id="CHEBI:57375"/>
    </reaction>
    <physiologicalReaction direction="left-to-right" evidence="25">
        <dbReference type="Rhea" id="RHEA:30136"/>
    </physiologicalReaction>
</comment>
<dbReference type="OrthoDB" id="506431at2759"/>
<reference evidence="28 29" key="1">
    <citation type="journal article" date="2019" name="Sci. Data">
        <title>Hybrid genome assembly and annotation of Danionella translucida.</title>
        <authorList>
            <person name="Kadobianskyi M."/>
            <person name="Schulze L."/>
            <person name="Schuelke M."/>
            <person name="Judkewitz B."/>
        </authorList>
    </citation>
    <scope>NUCLEOTIDE SEQUENCE [LARGE SCALE GENOMIC DNA]</scope>
    <source>
        <strain evidence="28 29">Bolton</strain>
    </source>
</reference>
<dbReference type="EC" id="3.1.2.2" evidence="19"/>
<evidence type="ECO:0000256" key="15">
    <source>
        <dbReference type="ARBA" id="ARBA00023273"/>
    </source>
</evidence>
<keyword evidence="11" id="KW-0809">Transit peptide</keyword>
<evidence type="ECO:0000256" key="8">
    <source>
        <dbReference type="ARBA" id="ARBA00022792"/>
    </source>
</evidence>
<evidence type="ECO:0000256" key="4">
    <source>
        <dbReference type="ARBA" id="ARBA00004637"/>
    </source>
</evidence>
<evidence type="ECO:0000256" key="16">
    <source>
        <dbReference type="ARBA" id="ARBA00035852"/>
    </source>
</evidence>
<comment type="similarity">
    <text evidence="18">Belongs to the THEM4/THEM5 thioesterase family.</text>
</comment>
<dbReference type="Pfam" id="PF03061">
    <property type="entry name" value="4HBT"/>
    <property type="match status" value="1"/>
</dbReference>
<evidence type="ECO:0000256" key="3">
    <source>
        <dbReference type="ARBA" id="ARBA00004632"/>
    </source>
</evidence>
<dbReference type="GO" id="GO:0005743">
    <property type="term" value="C:mitochondrial inner membrane"/>
    <property type="evidence" value="ECO:0007669"/>
    <property type="project" value="UniProtKB-SubCell"/>
</dbReference>
<evidence type="ECO:0000256" key="6">
    <source>
        <dbReference type="ARBA" id="ARBA00022490"/>
    </source>
</evidence>
<proteinExistence type="inferred from homology"/>
<evidence type="ECO:0000256" key="9">
    <source>
        <dbReference type="ARBA" id="ARBA00022801"/>
    </source>
</evidence>
<keyword evidence="10" id="KW-0276">Fatty acid metabolism</keyword>
<keyword evidence="14" id="KW-0472">Membrane</keyword>
<sequence>MLRHMMRRLVLFQGQHQQPTFRALRGTKMKTPRHSPGLALSIWTLSSKPRDFSQPNSSWSPEMRKVYDHYNALCATDPENESEKSPWMKLPSYNRSIKYATGGIHLSKLIQAEARLFTRNVKEQGATFEYVVFINKEEKSCVCVFQSGRLLEGAPGHVHGGAIATMIDTVTGTLAGFLSGPIMTANLNIDYRSPMPLGSVVLIHCVLDRIERRKTYITCKVTSADESKLYTEATALFVSISVGHLFGSRS</sequence>
<feature type="domain" description="Thioesterase" evidence="27">
    <location>
        <begin position="156"/>
        <end position="227"/>
    </location>
</feature>
<evidence type="ECO:0000313" key="29">
    <source>
        <dbReference type="Proteomes" id="UP000316079"/>
    </source>
</evidence>
<dbReference type="EMBL" id="SRMA01026212">
    <property type="protein sequence ID" value="TRY86482.1"/>
    <property type="molecule type" value="Genomic_DNA"/>
</dbReference>
<evidence type="ECO:0000256" key="25">
    <source>
        <dbReference type="ARBA" id="ARBA00048074"/>
    </source>
</evidence>
<keyword evidence="15" id="KW-0966">Cell projection</keyword>
<evidence type="ECO:0000256" key="26">
    <source>
        <dbReference type="ARBA" id="ARBA00048180"/>
    </source>
</evidence>
<evidence type="ECO:0000256" key="5">
    <source>
        <dbReference type="ARBA" id="ARBA00022475"/>
    </source>
</evidence>
<comment type="caution">
    <text evidence="28">The sequence shown here is derived from an EMBL/GenBank/DDBJ whole genome shotgun (WGS) entry which is preliminary data.</text>
</comment>
<dbReference type="InterPro" id="IPR006683">
    <property type="entry name" value="Thioestr_dom"/>
</dbReference>
<dbReference type="Proteomes" id="UP000316079">
    <property type="component" value="Unassembled WGS sequence"/>
</dbReference>
<dbReference type="GO" id="GO:0006915">
    <property type="term" value="P:apoptotic process"/>
    <property type="evidence" value="ECO:0007669"/>
    <property type="project" value="UniProtKB-KW"/>
</dbReference>
<dbReference type="GO" id="GO:0006631">
    <property type="term" value="P:fatty acid metabolic process"/>
    <property type="evidence" value="ECO:0007669"/>
    <property type="project" value="UniProtKB-KW"/>
</dbReference>
<keyword evidence="9" id="KW-0378">Hydrolase</keyword>
<evidence type="ECO:0000256" key="7">
    <source>
        <dbReference type="ARBA" id="ARBA00022703"/>
    </source>
</evidence>
<evidence type="ECO:0000256" key="19">
    <source>
        <dbReference type="ARBA" id="ARBA00038848"/>
    </source>
</evidence>
<dbReference type="SUPFAM" id="SSF54637">
    <property type="entry name" value="Thioesterase/thiol ester dehydrase-isomerase"/>
    <property type="match status" value="1"/>
</dbReference>
<organism evidence="28 29">
    <name type="scientific">Danionella cerebrum</name>
    <dbReference type="NCBI Taxonomy" id="2873325"/>
    <lineage>
        <taxon>Eukaryota</taxon>
        <taxon>Metazoa</taxon>
        <taxon>Chordata</taxon>
        <taxon>Craniata</taxon>
        <taxon>Vertebrata</taxon>
        <taxon>Euteleostomi</taxon>
        <taxon>Actinopterygii</taxon>
        <taxon>Neopterygii</taxon>
        <taxon>Teleostei</taxon>
        <taxon>Ostariophysi</taxon>
        <taxon>Cypriniformes</taxon>
        <taxon>Danionidae</taxon>
        <taxon>Danioninae</taxon>
        <taxon>Danionella</taxon>
    </lineage>
</organism>
<dbReference type="InterPro" id="IPR052365">
    <property type="entry name" value="THEM4/THEM5_acyl-CoA_thioest"/>
</dbReference>
<dbReference type="CDD" id="cd03443">
    <property type="entry name" value="PaaI_thioesterase"/>
    <property type="match status" value="1"/>
</dbReference>
<evidence type="ECO:0000256" key="13">
    <source>
        <dbReference type="ARBA" id="ARBA00023128"/>
    </source>
</evidence>
<comment type="catalytic activity">
    <reaction evidence="17">
        <text>(9Z)-octadecenoyl-CoA + H2O = (9Z)-octadecenoate + CoA + H(+)</text>
        <dbReference type="Rhea" id="RHEA:40139"/>
        <dbReference type="ChEBI" id="CHEBI:15377"/>
        <dbReference type="ChEBI" id="CHEBI:15378"/>
        <dbReference type="ChEBI" id="CHEBI:30823"/>
        <dbReference type="ChEBI" id="CHEBI:57287"/>
        <dbReference type="ChEBI" id="CHEBI:57387"/>
    </reaction>
    <physiologicalReaction direction="left-to-right" evidence="17">
        <dbReference type="Rhea" id="RHEA:40140"/>
    </physiologicalReaction>
</comment>
<keyword evidence="5" id="KW-1003">Cell membrane</keyword>
<comment type="catalytic activity">
    <reaction evidence="24">
        <text>decanoyl-CoA + H2O = decanoate + CoA + H(+)</text>
        <dbReference type="Rhea" id="RHEA:40059"/>
        <dbReference type="ChEBI" id="CHEBI:15377"/>
        <dbReference type="ChEBI" id="CHEBI:15378"/>
        <dbReference type="ChEBI" id="CHEBI:27689"/>
        <dbReference type="ChEBI" id="CHEBI:57287"/>
        <dbReference type="ChEBI" id="CHEBI:61430"/>
    </reaction>
    <physiologicalReaction direction="left-to-right" evidence="24">
        <dbReference type="Rhea" id="RHEA:40060"/>
    </physiologicalReaction>
</comment>
<dbReference type="AlphaFoldDB" id="A0A553Q975"/>
<gene>
    <name evidence="28" type="ORF">DNTS_001104</name>
</gene>
<evidence type="ECO:0000259" key="27">
    <source>
        <dbReference type="Pfam" id="PF03061"/>
    </source>
</evidence>